<evidence type="ECO:0000313" key="1">
    <source>
        <dbReference type="EMBL" id="TNC73777.1"/>
    </source>
</evidence>
<dbReference type="AlphaFoldDB" id="A0A5C4NM54"/>
<dbReference type="EMBL" id="VDFV01000003">
    <property type="protein sequence ID" value="TNC73777.1"/>
    <property type="molecule type" value="Genomic_DNA"/>
</dbReference>
<comment type="caution">
    <text evidence="1">The sequence shown here is derived from an EMBL/GenBank/DDBJ whole genome shotgun (WGS) entry which is preliminary data.</text>
</comment>
<evidence type="ECO:0000313" key="2">
    <source>
        <dbReference type="Proteomes" id="UP000305709"/>
    </source>
</evidence>
<reference evidence="1 2" key="1">
    <citation type="submission" date="2019-06" db="EMBL/GenBank/DDBJ databases">
        <authorList>
            <person name="Jiang L."/>
        </authorList>
    </citation>
    <scope>NUCLEOTIDE SEQUENCE [LARGE SCALE GENOMIC DNA]</scope>
    <source>
        <strain evidence="1 2">YIM 48858</strain>
    </source>
</reference>
<keyword evidence="2" id="KW-1185">Reference proteome</keyword>
<dbReference type="OrthoDB" id="9775358at2"/>
<dbReference type="Proteomes" id="UP000305709">
    <property type="component" value="Unassembled WGS sequence"/>
</dbReference>
<accession>A0A5C4NM54</accession>
<proteinExistence type="predicted"/>
<name>A0A5C4NM54_9RHOB</name>
<protein>
    <recommendedName>
        <fullName evidence="3">Neutral zinc metallopeptidase</fullName>
    </recommendedName>
</protein>
<gene>
    <name evidence="1" type="ORF">FHG71_04690</name>
</gene>
<organism evidence="1 2">
    <name type="scientific">Rubellimicrobium roseum</name>
    <dbReference type="NCBI Taxonomy" id="687525"/>
    <lineage>
        <taxon>Bacteria</taxon>
        <taxon>Pseudomonadati</taxon>
        <taxon>Pseudomonadota</taxon>
        <taxon>Alphaproteobacteria</taxon>
        <taxon>Rhodobacterales</taxon>
        <taxon>Roseobacteraceae</taxon>
        <taxon>Rubellimicrobium</taxon>
    </lineage>
</organism>
<evidence type="ECO:0008006" key="3">
    <source>
        <dbReference type="Google" id="ProtNLM"/>
    </source>
</evidence>
<sequence length="156" mass="17717">MDLLLDALLAWIEAETDYETADLPRPTLVLMRPPDLTREYYSAAPQLLPSDGVDDRLLALYSAEDGAHGTIYVLSPEYVTDAEHWEDPAENPIFREIVLHELIHHIQWQTGAAATWPCPAHGETEAYLLGGRYLRETRTDDPIPNRTFWAHAYSIC</sequence>
<dbReference type="RefSeq" id="WP_139080460.1">
    <property type="nucleotide sequence ID" value="NZ_VDFV01000003.1"/>
</dbReference>